<proteinExistence type="inferred from homology"/>
<dbReference type="InterPro" id="IPR009010">
    <property type="entry name" value="Asp_de-COase-like_dom_sf"/>
</dbReference>
<comment type="similarity">
    <text evidence="2">Belongs to the prokaryotic molybdopterin-containing oxidoreductase family.</text>
</comment>
<dbReference type="SUPFAM" id="SSF50692">
    <property type="entry name" value="ADC-like"/>
    <property type="match status" value="1"/>
</dbReference>
<keyword evidence="4" id="KW-0479">Metal-binding</keyword>
<keyword evidence="3" id="KW-0500">Molybdenum</keyword>
<evidence type="ECO:0000256" key="2">
    <source>
        <dbReference type="ARBA" id="ARBA00010312"/>
    </source>
</evidence>
<dbReference type="SUPFAM" id="SSF53706">
    <property type="entry name" value="Formate dehydrogenase/DMSO reductase, domains 1-3"/>
    <property type="match status" value="1"/>
</dbReference>
<gene>
    <name evidence="9" type="primary">psrA</name>
    <name evidence="9" type="ORF">MB901379_02394</name>
</gene>
<feature type="domain" description="4Fe-4S Mo/W bis-MGD-type" evidence="8">
    <location>
        <begin position="6"/>
        <end position="66"/>
    </location>
</feature>
<evidence type="ECO:0000313" key="9">
    <source>
        <dbReference type="EMBL" id="VDM88828.1"/>
    </source>
</evidence>
<sequence length="736" mass="79334">MKTVSHGRHLHTCPLCEAMCGLEVRVDGGPRHSRVAGIRGNPDDVWSGGHICPKGVSLGALHDDPDRIRQPMIKVDGRWQEVNWEDAFRRCTELLAPVIAKHGIAAVTAYTGNPLAHSFSLARYAGVLLGMSGIPITYSPGTVDQWPKNLSSHLMYGGWWSFPVPDIERTDLLVIMGANPAASQGSLLAAPNVMGLIDAIRKRGKVIVIDPVRTVTAARADEWLSIVPGTDAALLLAVAHTLFDENLIDPGPHVDGIDTMRQVAADWPPERVSAATGIDTGRIRELARELASTPRSVVYGRIGLCNQEFGSLASWLVDVVNVLTGHFDTPGGAMFPRPAAWSITTQPLPGLEGGVAEFGRWRTRVRGAKEVLGQAPVSCMAEEIATPGEGQLKALITVAGNPVLSTPGGDKLDEALPMLDAMISVDLWLNETTRHADVILPGLSPLEQPHHDDLVLQFAIRSFANYSAPVFDSGDRPHEWEILIRLTGLCTGTPAEDVDVTAIDDGYFDYLAFTRGLDGAAIRKLYDRGGPERILDLTLRTGPFGDRYGENPGGLTLNKLKANPNGIDFGPMVPQLPDILGTPDKKIRLTPQYLLDDLPRLAARIERPAEQLVLVSRRHLRSNNSWLHNVPALMKGPDRCTLLIHPDDAARNGIADNDTVTVKSMAGEIRVPVEITEAIRPGVVSMPHGWGHGKPDTRMAVANSSPGANTNVLSPPTFVDEPSGNGVLNGIPVIVS</sequence>
<dbReference type="SMART" id="SM00926">
    <property type="entry name" value="Molybdop_Fe4S4"/>
    <property type="match status" value="1"/>
</dbReference>
<dbReference type="InterPro" id="IPR006655">
    <property type="entry name" value="Mopterin_OxRdtase_prok_CS"/>
</dbReference>
<dbReference type="GO" id="GO:0043546">
    <property type="term" value="F:molybdopterin cofactor binding"/>
    <property type="evidence" value="ECO:0007669"/>
    <property type="project" value="InterPro"/>
</dbReference>
<dbReference type="Gene3D" id="3.40.228.10">
    <property type="entry name" value="Dimethylsulfoxide Reductase, domain 2"/>
    <property type="match status" value="1"/>
</dbReference>
<reference evidence="10" key="1">
    <citation type="submission" date="2018-02" db="EMBL/GenBank/DDBJ databases">
        <authorList>
            <person name="Seth-Smith MB H."/>
            <person name="Seth-Smith H."/>
        </authorList>
    </citation>
    <scope>NUCLEOTIDE SEQUENCE [LARGE SCALE GENOMIC DNA]</scope>
</reference>
<dbReference type="AlphaFoldDB" id="A0A447GEE7"/>
<dbReference type="Proteomes" id="UP000269998">
    <property type="component" value="Chromosome"/>
</dbReference>
<dbReference type="KEGG" id="mbai:MB901379_02394"/>
<dbReference type="Pfam" id="PF01568">
    <property type="entry name" value="Molydop_binding"/>
    <property type="match status" value="1"/>
</dbReference>
<dbReference type="GO" id="GO:0046872">
    <property type="term" value="F:metal ion binding"/>
    <property type="evidence" value="ECO:0007669"/>
    <property type="project" value="UniProtKB-KW"/>
</dbReference>
<evidence type="ECO:0000256" key="5">
    <source>
        <dbReference type="ARBA" id="ARBA00023002"/>
    </source>
</evidence>
<dbReference type="EMBL" id="LR130759">
    <property type="protein sequence ID" value="VDM88828.1"/>
    <property type="molecule type" value="Genomic_DNA"/>
</dbReference>
<dbReference type="GO" id="GO:0051536">
    <property type="term" value="F:iron-sulfur cluster binding"/>
    <property type="evidence" value="ECO:0007669"/>
    <property type="project" value="UniProtKB-KW"/>
</dbReference>
<evidence type="ECO:0000259" key="8">
    <source>
        <dbReference type="PROSITE" id="PS51669"/>
    </source>
</evidence>
<dbReference type="InterPro" id="IPR050612">
    <property type="entry name" value="Prok_Mopterin_Oxidored"/>
</dbReference>
<evidence type="ECO:0000256" key="1">
    <source>
        <dbReference type="ARBA" id="ARBA00001942"/>
    </source>
</evidence>
<dbReference type="InterPro" id="IPR006656">
    <property type="entry name" value="Mopterin_OxRdtase"/>
</dbReference>
<evidence type="ECO:0000256" key="3">
    <source>
        <dbReference type="ARBA" id="ARBA00022505"/>
    </source>
</evidence>
<comment type="cofactor">
    <cofactor evidence="1">
        <name>Mo-bis(molybdopterin guanine dinucleotide)</name>
        <dbReference type="ChEBI" id="CHEBI:60539"/>
    </cofactor>
</comment>
<name>A0A447GEE7_9MYCO</name>
<dbReference type="PANTHER" id="PTHR43742:SF6">
    <property type="entry name" value="OXIDOREDUCTASE YYAE-RELATED"/>
    <property type="match status" value="1"/>
</dbReference>
<dbReference type="Gene3D" id="2.20.25.90">
    <property type="entry name" value="ADC-like domains"/>
    <property type="match status" value="1"/>
</dbReference>
<dbReference type="PANTHER" id="PTHR43742">
    <property type="entry name" value="TRIMETHYLAMINE-N-OXIDE REDUCTASE"/>
    <property type="match status" value="1"/>
</dbReference>
<keyword evidence="6" id="KW-0408">Iron</keyword>
<organism evidence="9 10">
    <name type="scientific">Mycobacterium basiliense</name>
    <dbReference type="NCBI Taxonomy" id="2094119"/>
    <lineage>
        <taxon>Bacteria</taxon>
        <taxon>Bacillati</taxon>
        <taxon>Actinomycetota</taxon>
        <taxon>Actinomycetes</taxon>
        <taxon>Mycobacteriales</taxon>
        <taxon>Mycobacteriaceae</taxon>
        <taxon>Mycobacterium</taxon>
    </lineage>
</organism>
<dbReference type="Gene3D" id="2.40.40.20">
    <property type="match status" value="1"/>
</dbReference>
<keyword evidence="7" id="KW-0411">Iron-sulfur</keyword>
<evidence type="ECO:0000256" key="7">
    <source>
        <dbReference type="ARBA" id="ARBA00023014"/>
    </source>
</evidence>
<dbReference type="InterPro" id="IPR006963">
    <property type="entry name" value="Mopterin_OxRdtase_4Fe-4S_dom"/>
</dbReference>
<dbReference type="Pfam" id="PF04879">
    <property type="entry name" value="Molybdop_Fe4S4"/>
    <property type="match status" value="1"/>
</dbReference>
<dbReference type="Pfam" id="PF00384">
    <property type="entry name" value="Molybdopterin"/>
    <property type="match status" value="1"/>
</dbReference>
<evidence type="ECO:0000313" key="10">
    <source>
        <dbReference type="Proteomes" id="UP000269998"/>
    </source>
</evidence>
<dbReference type="InterPro" id="IPR006657">
    <property type="entry name" value="MoPterin_dinucl-bd_dom"/>
</dbReference>
<evidence type="ECO:0000256" key="6">
    <source>
        <dbReference type="ARBA" id="ARBA00023004"/>
    </source>
</evidence>
<keyword evidence="5" id="KW-0560">Oxidoreductase</keyword>
<evidence type="ECO:0000256" key="4">
    <source>
        <dbReference type="ARBA" id="ARBA00022723"/>
    </source>
</evidence>
<protein>
    <submittedName>
        <fullName evidence="9">Sulfur reductase chain A</fullName>
    </submittedName>
</protein>
<accession>A0A447GEE7</accession>
<dbReference type="PROSITE" id="PS51669">
    <property type="entry name" value="4FE4S_MOW_BIS_MGD"/>
    <property type="match status" value="1"/>
</dbReference>
<dbReference type="GO" id="GO:0016491">
    <property type="term" value="F:oxidoreductase activity"/>
    <property type="evidence" value="ECO:0007669"/>
    <property type="project" value="UniProtKB-KW"/>
</dbReference>
<dbReference type="PROSITE" id="PS00932">
    <property type="entry name" value="MOLYBDOPTERIN_PROK_3"/>
    <property type="match status" value="1"/>
</dbReference>
<keyword evidence="10" id="KW-1185">Reference proteome</keyword>
<dbReference type="RefSeq" id="WP_158016820.1">
    <property type="nucleotide sequence ID" value="NZ_CBCSKE010000010.1"/>
</dbReference>
<dbReference type="OrthoDB" id="7376058at2"/>
<dbReference type="Gene3D" id="3.40.50.740">
    <property type="match status" value="1"/>
</dbReference>